<gene>
    <name evidence="1" type="ORF">DRW07_17895</name>
</gene>
<dbReference type="EMBL" id="RPOK01000007">
    <property type="protein sequence ID" value="RPJ64860.1"/>
    <property type="molecule type" value="Genomic_DNA"/>
</dbReference>
<comment type="caution">
    <text evidence="1">The sequence shown here is derived from an EMBL/GenBank/DDBJ whole genome shotgun (WGS) entry which is preliminary data.</text>
</comment>
<proteinExistence type="predicted"/>
<dbReference type="PANTHER" id="PTHR30037:SF3">
    <property type="entry name" value="BLR0857 PROTEIN"/>
    <property type="match status" value="1"/>
</dbReference>
<name>A0A3N5XWR4_9ALTE</name>
<dbReference type="AlphaFoldDB" id="A0A3N5XWR4"/>
<dbReference type="Gene3D" id="1.10.340.30">
    <property type="entry name" value="Hypothetical protein, domain 2"/>
    <property type="match status" value="1"/>
</dbReference>
<dbReference type="GO" id="GO:0008725">
    <property type="term" value="F:DNA-3-methyladenine glycosylase activity"/>
    <property type="evidence" value="ECO:0007669"/>
    <property type="project" value="InterPro"/>
</dbReference>
<sequence>MQMVSTPLDTEQILTITDDRFLSAFTKKVFQSGFVWRVVEQKWPAFEDEFFGFNIEKILLMPDEMLEKKASNPAIIRNYRKVAAIRDNALMINDMSRQHGSFASFVISYLGGNIIDLWTYLKKHGVRLGGNTGPYALRALGIDTFLLSRDVEGYFRQHKLIEGGLTSKRNLTIINAQFNQWRLESGLPLQSISQIVSLSCGDNSRQIE</sequence>
<dbReference type="InterPro" id="IPR005019">
    <property type="entry name" value="Adenine_glyco"/>
</dbReference>
<dbReference type="Proteomes" id="UP000275281">
    <property type="component" value="Unassembled WGS sequence"/>
</dbReference>
<dbReference type="InterPro" id="IPR052891">
    <property type="entry name" value="DNA-3mA_glycosylase"/>
</dbReference>
<keyword evidence="2" id="KW-1185">Reference proteome</keyword>
<evidence type="ECO:0000313" key="2">
    <source>
        <dbReference type="Proteomes" id="UP000275281"/>
    </source>
</evidence>
<dbReference type="OrthoDB" id="9795156at2"/>
<evidence type="ECO:0000313" key="1">
    <source>
        <dbReference type="EMBL" id="RPJ64860.1"/>
    </source>
</evidence>
<dbReference type="Pfam" id="PF03352">
    <property type="entry name" value="Adenine_glyco"/>
    <property type="match status" value="1"/>
</dbReference>
<dbReference type="InterPro" id="IPR011257">
    <property type="entry name" value="DNA_glycosylase"/>
</dbReference>
<protein>
    <submittedName>
        <fullName evidence="1">DNA-3-methyladenine glycosylase I</fullName>
    </submittedName>
</protein>
<dbReference type="GO" id="GO:0006284">
    <property type="term" value="P:base-excision repair"/>
    <property type="evidence" value="ECO:0007669"/>
    <property type="project" value="InterPro"/>
</dbReference>
<reference evidence="1 2" key="1">
    <citation type="submission" date="2018-11" db="EMBL/GenBank/DDBJ databases">
        <authorList>
            <person name="Ye M.-Q."/>
            <person name="Du Z.-J."/>
        </authorList>
    </citation>
    <scope>NUCLEOTIDE SEQUENCE [LARGE SCALE GENOMIC DNA]</scope>
    <source>
        <strain evidence="1 2">U0105</strain>
    </source>
</reference>
<organism evidence="1 2">
    <name type="scientific">Alteromonas sediminis</name>
    <dbReference type="NCBI Taxonomy" id="2259342"/>
    <lineage>
        <taxon>Bacteria</taxon>
        <taxon>Pseudomonadati</taxon>
        <taxon>Pseudomonadota</taxon>
        <taxon>Gammaproteobacteria</taxon>
        <taxon>Alteromonadales</taxon>
        <taxon>Alteromonadaceae</taxon>
        <taxon>Alteromonas/Salinimonas group</taxon>
        <taxon>Alteromonas</taxon>
    </lineage>
</organism>
<dbReference type="SUPFAM" id="SSF48150">
    <property type="entry name" value="DNA-glycosylase"/>
    <property type="match status" value="1"/>
</dbReference>
<accession>A0A3N5XWR4</accession>
<dbReference type="PANTHER" id="PTHR30037">
    <property type="entry name" value="DNA-3-METHYLADENINE GLYCOSYLASE 1"/>
    <property type="match status" value="1"/>
</dbReference>